<gene>
    <name evidence="1" type="ORF">Sfulv_57240</name>
</gene>
<dbReference type="AlphaFoldDB" id="A0A7J0CG87"/>
<organism evidence="1 2">
    <name type="scientific">Streptomyces fulvorobeus</name>
    <dbReference type="NCBI Taxonomy" id="284028"/>
    <lineage>
        <taxon>Bacteria</taxon>
        <taxon>Bacillati</taxon>
        <taxon>Actinomycetota</taxon>
        <taxon>Actinomycetes</taxon>
        <taxon>Kitasatosporales</taxon>
        <taxon>Streptomycetaceae</taxon>
        <taxon>Streptomyces</taxon>
    </lineage>
</organism>
<name>A0A7J0CG87_9ACTN</name>
<reference evidence="1 2" key="1">
    <citation type="submission" date="2020-05" db="EMBL/GenBank/DDBJ databases">
        <title>Whole genome shotgun sequence of Streptomyces fulvorobeus NBRC 15897.</title>
        <authorList>
            <person name="Komaki H."/>
            <person name="Tamura T."/>
        </authorList>
    </citation>
    <scope>NUCLEOTIDE SEQUENCE [LARGE SCALE GENOMIC DNA]</scope>
    <source>
        <strain evidence="1 2">NBRC 15897</strain>
    </source>
</reference>
<protein>
    <submittedName>
        <fullName evidence="1">Uncharacterized protein</fullName>
    </submittedName>
</protein>
<accession>A0A7J0CG87</accession>
<evidence type="ECO:0000313" key="1">
    <source>
        <dbReference type="EMBL" id="GFN00914.1"/>
    </source>
</evidence>
<dbReference type="EMBL" id="BLWC01000001">
    <property type="protein sequence ID" value="GFN00914.1"/>
    <property type="molecule type" value="Genomic_DNA"/>
</dbReference>
<dbReference type="Proteomes" id="UP000498980">
    <property type="component" value="Unassembled WGS sequence"/>
</dbReference>
<keyword evidence="2" id="KW-1185">Reference proteome</keyword>
<comment type="caution">
    <text evidence="1">The sequence shown here is derived from an EMBL/GenBank/DDBJ whole genome shotgun (WGS) entry which is preliminary data.</text>
</comment>
<sequence length="112" mass="11522">MDTAISRAPFVTLPRGDRRLKFTASSGGSGGLAWVGEPLGPEGWVQEGMPAMDLPISTRRILGAGSVTLQERLSAVYARSCDPGPHGCNGGPLGPLCPVGRERGQHTLAGAG</sequence>
<proteinExistence type="predicted"/>
<evidence type="ECO:0000313" key="2">
    <source>
        <dbReference type="Proteomes" id="UP000498980"/>
    </source>
</evidence>